<evidence type="ECO:0000313" key="2">
    <source>
        <dbReference type="EMBL" id="KAH6890372.1"/>
    </source>
</evidence>
<protein>
    <submittedName>
        <fullName evidence="2">Uncharacterized protein</fullName>
    </submittedName>
</protein>
<feature type="transmembrane region" description="Helical" evidence="1">
    <location>
        <begin position="117"/>
        <end position="142"/>
    </location>
</feature>
<keyword evidence="1" id="KW-0812">Transmembrane</keyword>
<comment type="caution">
    <text evidence="2">The sequence shown here is derived from an EMBL/GenBank/DDBJ whole genome shotgun (WGS) entry which is preliminary data.</text>
</comment>
<keyword evidence="1" id="KW-1133">Transmembrane helix</keyword>
<feature type="transmembrane region" description="Helical" evidence="1">
    <location>
        <begin position="83"/>
        <end position="105"/>
    </location>
</feature>
<name>A0A9P8W4V3_9HYPO</name>
<evidence type="ECO:0000256" key="1">
    <source>
        <dbReference type="SAM" id="Phobius"/>
    </source>
</evidence>
<dbReference type="PANTHER" id="PTHR42069">
    <property type="entry name" value="HYPHAL ANASTAMOSIS-8 PROTEIN"/>
    <property type="match status" value="1"/>
</dbReference>
<dbReference type="OrthoDB" id="3890746at2759"/>
<feature type="transmembrane region" description="Helical" evidence="1">
    <location>
        <begin position="39"/>
        <end position="63"/>
    </location>
</feature>
<dbReference type="PANTHER" id="PTHR42069:SF1">
    <property type="entry name" value="MARVEL DOMAIN-CONTAINING PROTEIN"/>
    <property type="match status" value="1"/>
</dbReference>
<keyword evidence="3" id="KW-1185">Reference proteome</keyword>
<keyword evidence="1" id="KW-0472">Membrane</keyword>
<dbReference type="EMBL" id="JAGPYM010000009">
    <property type="protein sequence ID" value="KAH6890372.1"/>
    <property type="molecule type" value="Genomic_DNA"/>
</dbReference>
<gene>
    <name evidence="2" type="ORF">B0T10DRAFT_317249</name>
</gene>
<accession>A0A9P8W4V3</accession>
<reference evidence="2 3" key="1">
    <citation type="journal article" date="2021" name="Nat. Commun.">
        <title>Genetic determinants of endophytism in the Arabidopsis root mycobiome.</title>
        <authorList>
            <person name="Mesny F."/>
            <person name="Miyauchi S."/>
            <person name="Thiergart T."/>
            <person name="Pickel B."/>
            <person name="Atanasova L."/>
            <person name="Karlsson M."/>
            <person name="Huettel B."/>
            <person name="Barry K.W."/>
            <person name="Haridas S."/>
            <person name="Chen C."/>
            <person name="Bauer D."/>
            <person name="Andreopoulos W."/>
            <person name="Pangilinan J."/>
            <person name="LaButti K."/>
            <person name="Riley R."/>
            <person name="Lipzen A."/>
            <person name="Clum A."/>
            <person name="Drula E."/>
            <person name="Henrissat B."/>
            <person name="Kohler A."/>
            <person name="Grigoriev I.V."/>
            <person name="Martin F.M."/>
            <person name="Hacquard S."/>
        </authorList>
    </citation>
    <scope>NUCLEOTIDE SEQUENCE [LARGE SCALE GENOMIC DNA]</scope>
    <source>
        <strain evidence="2 3">MPI-CAGE-CH-0241</strain>
    </source>
</reference>
<organism evidence="2 3">
    <name type="scientific">Thelonectria olida</name>
    <dbReference type="NCBI Taxonomy" id="1576542"/>
    <lineage>
        <taxon>Eukaryota</taxon>
        <taxon>Fungi</taxon>
        <taxon>Dikarya</taxon>
        <taxon>Ascomycota</taxon>
        <taxon>Pezizomycotina</taxon>
        <taxon>Sordariomycetes</taxon>
        <taxon>Hypocreomycetidae</taxon>
        <taxon>Hypocreales</taxon>
        <taxon>Nectriaceae</taxon>
        <taxon>Thelonectria</taxon>
    </lineage>
</organism>
<feature type="transmembrane region" description="Helical" evidence="1">
    <location>
        <begin position="180"/>
        <end position="201"/>
    </location>
</feature>
<sequence>MSVAGTKTEVSASNFEIDSEELQLDSKLRIYRLVDGARLGLTALALASGVTILSVAADSIAVYNATHVPDDYLLPLWPSKMDLRPTVALIVCSAIVTVANVLSLVASKTQLVQRRAAVHMIISFLTPAVAFVAAITGMAFFYTVNASTTDDSFQSWTCRWKDVTMTTQPHFGTLCKQSKAGLGLMVFLVPLQVIILGVAGYQTLLQRQLHHASRVPERKTGPSPDMS</sequence>
<proteinExistence type="predicted"/>
<dbReference type="Proteomes" id="UP000777438">
    <property type="component" value="Unassembled WGS sequence"/>
</dbReference>
<evidence type="ECO:0000313" key="3">
    <source>
        <dbReference type="Proteomes" id="UP000777438"/>
    </source>
</evidence>
<dbReference type="AlphaFoldDB" id="A0A9P8W4V3"/>